<keyword evidence="9" id="KW-1185">Reference proteome</keyword>
<keyword evidence="2 6" id="KW-0698">rRNA processing</keyword>
<comment type="similarity">
    <text evidence="6">Belongs to the methyltransferase superfamily. RNA methyltransferase RsmG family.</text>
</comment>
<feature type="binding site" evidence="6">
    <location>
        <position position="103"/>
    </location>
    <ligand>
        <name>S-adenosyl-L-methionine</name>
        <dbReference type="ChEBI" id="CHEBI:59789"/>
    </ligand>
</feature>
<dbReference type="STRING" id="117157.SAMN04489717_1103"/>
<keyword evidence="1 6" id="KW-0963">Cytoplasm</keyword>
<keyword evidence="3 6" id="KW-0489">Methyltransferase</keyword>
<reference evidence="8 9" key="1">
    <citation type="submission" date="2016-10" db="EMBL/GenBank/DDBJ databases">
        <authorList>
            <person name="de Groot N.N."/>
        </authorList>
    </citation>
    <scope>NUCLEOTIDE SEQUENCE [LARGE SCALE GENOMIC DNA]</scope>
    <source>
        <strain evidence="8 9">DSM 22024</strain>
    </source>
</reference>
<feature type="binding site" evidence="6">
    <location>
        <position position="167"/>
    </location>
    <ligand>
        <name>S-adenosyl-L-methionine</name>
        <dbReference type="ChEBI" id="CHEBI:59789"/>
    </ligand>
</feature>
<feature type="region of interest" description="Disordered" evidence="7">
    <location>
        <begin position="239"/>
        <end position="263"/>
    </location>
</feature>
<feature type="region of interest" description="Disordered" evidence="7">
    <location>
        <begin position="1"/>
        <end position="43"/>
    </location>
</feature>
<evidence type="ECO:0000313" key="8">
    <source>
        <dbReference type="EMBL" id="SDR94258.1"/>
    </source>
</evidence>
<gene>
    <name evidence="6" type="primary">rsmG</name>
    <name evidence="8" type="ORF">SAMN04489717_1103</name>
</gene>
<dbReference type="AlphaFoldDB" id="A0A1H1N5X1"/>
<name>A0A1H1N5X1_9ACTN</name>
<evidence type="ECO:0000256" key="7">
    <source>
        <dbReference type="SAM" id="MobiDB-lite"/>
    </source>
</evidence>
<evidence type="ECO:0000256" key="3">
    <source>
        <dbReference type="ARBA" id="ARBA00022603"/>
    </source>
</evidence>
<dbReference type="Pfam" id="PF02527">
    <property type="entry name" value="GidB"/>
    <property type="match status" value="1"/>
</dbReference>
<evidence type="ECO:0000256" key="6">
    <source>
        <dbReference type="HAMAP-Rule" id="MF_00074"/>
    </source>
</evidence>
<evidence type="ECO:0000256" key="2">
    <source>
        <dbReference type="ARBA" id="ARBA00022552"/>
    </source>
</evidence>
<sequence length="263" mass="27507">MSRRAKNRTGESSSSKPEPEASASDVSRETPPTAAPESPPSAEEIFGERLPLARRYAELLAGAGTERGLLGPREVPRLWDRHLLNCGVLASVIPANATVCDIGSGAGLPGIVLAIARPDLRVTLLEPLLRRATFLSEVAEALELTGVTVVRARAEDHRGTYDVVTARAVAPLSRLARVALGLCRPGGSVLAMKGERAGTELDEARPELDAAGAAECSIERLGADLLSVPTTVVRVVAGASRGGRSSAKQKRNRRDGSGSARGV</sequence>
<accession>A0A1H1N5X1</accession>
<feature type="binding site" evidence="6">
    <location>
        <position position="108"/>
    </location>
    <ligand>
        <name>S-adenosyl-L-methionine</name>
        <dbReference type="ChEBI" id="CHEBI:59789"/>
    </ligand>
</feature>
<dbReference type="PANTHER" id="PTHR31760:SF0">
    <property type="entry name" value="S-ADENOSYL-L-METHIONINE-DEPENDENT METHYLTRANSFERASES SUPERFAMILY PROTEIN"/>
    <property type="match status" value="1"/>
</dbReference>
<dbReference type="GO" id="GO:0005829">
    <property type="term" value="C:cytosol"/>
    <property type="evidence" value="ECO:0007669"/>
    <property type="project" value="TreeGrafter"/>
</dbReference>
<dbReference type="NCBIfam" id="TIGR00138">
    <property type="entry name" value="rsmG_gidB"/>
    <property type="match status" value="1"/>
</dbReference>
<dbReference type="OrthoDB" id="9808773at2"/>
<evidence type="ECO:0000256" key="4">
    <source>
        <dbReference type="ARBA" id="ARBA00022679"/>
    </source>
</evidence>
<dbReference type="Gene3D" id="3.40.50.150">
    <property type="entry name" value="Vaccinia Virus protein VP39"/>
    <property type="match status" value="1"/>
</dbReference>
<keyword evidence="4 6" id="KW-0808">Transferase</keyword>
<feature type="compositionally biased region" description="Low complexity" evidence="7">
    <location>
        <begin position="11"/>
        <end position="32"/>
    </location>
</feature>
<comment type="function">
    <text evidence="6">Specifically methylates the N7 position of a guanine in 16S rRNA.</text>
</comment>
<protein>
    <recommendedName>
        <fullName evidence="6">Ribosomal RNA small subunit methyltransferase G</fullName>
        <ecNumber evidence="6">2.1.1.-</ecNumber>
    </recommendedName>
    <alternativeName>
        <fullName evidence="6">16S rRNA 7-methylguanosine methyltransferase</fullName>
        <shortName evidence="6">16S rRNA m7G methyltransferase</shortName>
    </alternativeName>
</protein>
<dbReference type="Proteomes" id="UP000198983">
    <property type="component" value="Chromosome I"/>
</dbReference>
<evidence type="ECO:0000256" key="5">
    <source>
        <dbReference type="ARBA" id="ARBA00022691"/>
    </source>
</evidence>
<comment type="subcellular location">
    <subcellularLocation>
        <location evidence="6">Cytoplasm</location>
    </subcellularLocation>
</comment>
<organism evidence="8 9">
    <name type="scientific">Actinopolymorpha singaporensis</name>
    <dbReference type="NCBI Taxonomy" id="117157"/>
    <lineage>
        <taxon>Bacteria</taxon>
        <taxon>Bacillati</taxon>
        <taxon>Actinomycetota</taxon>
        <taxon>Actinomycetes</taxon>
        <taxon>Propionibacteriales</taxon>
        <taxon>Actinopolymorphaceae</taxon>
        <taxon>Actinopolymorpha</taxon>
    </lineage>
</organism>
<dbReference type="GO" id="GO:0070043">
    <property type="term" value="F:rRNA (guanine-N7-)-methyltransferase activity"/>
    <property type="evidence" value="ECO:0007669"/>
    <property type="project" value="UniProtKB-UniRule"/>
</dbReference>
<dbReference type="SUPFAM" id="SSF53335">
    <property type="entry name" value="S-adenosyl-L-methionine-dependent methyltransferases"/>
    <property type="match status" value="1"/>
</dbReference>
<dbReference type="CDD" id="cd02440">
    <property type="entry name" value="AdoMet_MTases"/>
    <property type="match status" value="1"/>
</dbReference>
<dbReference type="HAMAP" id="MF_00074">
    <property type="entry name" value="16SrRNA_methyltr_G"/>
    <property type="match status" value="1"/>
</dbReference>
<evidence type="ECO:0000256" key="1">
    <source>
        <dbReference type="ARBA" id="ARBA00022490"/>
    </source>
</evidence>
<feature type="binding site" evidence="6">
    <location>
        <begin position="154"/>
        <end position="155"/>
    </location>
    <ligand>
        <name>S-adenosyl-L-methionine</name>
        <dbReference type="ChEBI" id="CHEBI:59789"/>
    </ligand>
</feature>
<dbReference type="EC" id="2.1.1.-" evidence="6"/>
<dbReference type="InterPro" id="IPR003682">
    <property type="entry name" value="rRNA_ssu_MeTfrase_G"/>
</dbReference>
<comment type="caution">
    <text evidence="6">Lacks conserved residue(s) required for the propagation of feature annotation.</text>
</comment>
<proteinExistence type="inferred from homology"/>
<keyword evidence="5 6" id="KW-0949">S-adenosyl-L-methionine</keyword>
<dbReference type="PANTHER" id="PTHR31760">
    <property type="entry name" value="S-ADENOSYL-L-METHIONINE-DEPENDENT METHYLTRANSFERASES SUPERFAMILY PROTEIN"/>
    <property type="match status" value="1"/>
</dbReference>
<dbReference type="EMBL" id="LT629732">
    <property type="protein sequence ID" value="SDR94258.1"/>
    <property type="molecule type" value="Genomic_DNA"/>
</dbReference>
<dbReference type="InterPro" id="IPR029063">
    <property type="entry name" value="SAM-dependent_MTases_sf"/>
</dbReference>
<evidence type="ECO:0000313" key="9">
    <source>
        <dbReference type="Proteomes" id="UP000198983"/>
    </source>
</evidence>